<dbReference type="GO" id="GO:0016705">
    <property type="term" value="F:oxidoreductase activity, acting on paired donors, with incorporation or reduction of molecular oxygen"/>
    <property type="evidence" value="ECO:0007669"/>
    <property type="project" value="InterPro"/>
</dbReference>
<evidence type="ECO:0000313" key="1">
    <source>
        <dbReference type="EMBL" id="RHZ44579.1"/>
    </source>
</evidence>
<dbReference type="GO" id="GO:0020037">
    <property type="term" value="F:heme binding"/>
    <property type="evidence" value="ECO:0007669"/>
    <property type="project" value="InterPro"/>
</dbReference>
<gene>
    <name evidence="1" type="ORF">Glove_718g52</name>
</gene>
<dbReference type="InterPro" id="IPR036396">
    <property type="entry name" value="Cyt_P450_sf"/>
</dbReference>
<organism evidence="1 2">
    <name type="scientific">Diversispora epigaea</name>
    <dbReference type="NCBI Taxonomy" id="1348612"/>
    <lineage>
        <taxon>Eukaryota</taxon>
        <taxon>Fungi</taxon>
        <taxon>Fungi incertae sedis</taxon>
        <taxon>Mucoromycota</taxon>
        <taxon>Glomeromycotina</taxon>
        <taxon>Glomeromycetes</taxon>
        <taxon>Diversisporales</taxon>
        <taxon>Diversisporaceae</taxon>
        <taxon>Diversispora</taxon>
    </lineage>
</organism>
<reference evidence="1 2" key="1">
    <citation type="submission" date="2018-08" db="EMBL/GenBank/DDBJ databases">
        <title>Genome and evolution of the arbuscular mycorrhizal fungus Diversispora epigaea (formerly Glomus versiforme) and its bacterial endosymbionts.</title>
        <authorList>
            <person name="Sun X."/>
            <person name="Fei Z."/>
            <person name="Harrison M."/>
        </authorList>
    </citation>
    <scope>NUCLEOTIDE SEQUENCE [LARGE SCALE GENOMIC DNA]</scope>
    <source>
        <strain evidence="1 2">IT104</strain>
    </source>
</reference>
<dbReference type="EMBL" id="PQFF01000570">
    <property type="protein sequence ID" value="RHZ44579.1"/>
    <property type="molecule type" value="Genomic_DNA"/>
</dbReference>
<protein>
    <submittedName>
        <fullName evidence="1">Uncharacterized protein</fullName>
    </submittedName>
</protein>
<dbReference type="Gene3D" id="1.10.630.10">
    <property type="entry name" value="Cytochrome P450"/>
    <property type="match status" value="1"/>
</dbReference>
<dbReference type="Proteomes" id="UP000266861">
    <property type="component" value="Unassembled WGS sequence"/>
</dbReference>
<dbReference type="GO" id="GO:0005506">
    <property type="term" value="F:iron ion binding"/>
    <property type="evidence" value="ECO:0007669"/>
    <property type="project" value="InterPro"/>
</dbReference>
<keyword evidence="2" id="KW-1185">Reference proteome</keyword>
<dbReference type="SUPFAM" id="SSF48264">
    <property type="entry name" value="Cytochrome P450"/>
    <property type="match status" value="1"/>
</dbReference>
<name>A0A397G3D6_9GLOM</name>
<comment type="caution">
    <text evidence="1">The sequence shown here is derived from an EMBL/GenBank/DDBJ whole genome shotgun (WGS) entry which is preliminary data.</text>
</comment>
<sequence length="282" mass="33016">MKTERDVTKGSQMIFIIDIEASFKEIMAVGDDTQRMIEEIECVLGKDPNSSFTSKYLPKLEYVEVVIKEEDVLGESDTFIELDAFDNRILNCSKLNRYTQYLKDVDEKRNLMFFRVNTERERIADGLHDKSMSANYYNKITSNEKSSVLKGILKESDMFVETIFVDFLENNPKIKQRMMEEIEHVLGKDPNSSFTSKYLPKLEYVEAVIKEDNLHYYGYSISLTFNIKYYIIAASRLCSIVPLNFKYSVPEVRRLYYLLQIREKIGNDGINSYFNNIVCWSH</sequence>
<dbReference type="GO" id="GO:0004497">
    <property type="term" value="F:monooxygenase activity"/>
    <property type="evidence" value="ECO:0007669"/>
    <property type="project" value="InterPro"/>
</dbReference>
<proteinExistence type="predicted"/>
<dbReference type="AlphaFoldDB" id="A0A397G3D6"/>
<dbReference type="Pfam" id="PF00067">
    <property type="entry name" value="p450"/>
    <property type="match status" value="1"/>
</dbReference>
<dbReference type="InterPro" id="IPR001128">
    <property type="entry name" value="Cyt_P450"/>
</dbReference>
<dbReference type="OrthoDB" id="2789670at2759"/>
<accession>A0A397G3D6</accession>
<evidence type="ECO:0000313" key="2">
    <source>
        <dbReference type="Proteomes" id="UP000266861"/>
    </source>
</evidence>